<dbReference type="InterPro" id="IPR013320">
    <property type="entry name" value="ConA-like_dom_sf"/>
</dbReference>
<name>A0A6G1JHH1_9PLEO</name>
<dbReference type="OrthoDB" id="4781at2759"/>
<sequence length="413" mass="47055">MEVRPKNENYFKSRRIKKGTLERPWMHDRDPRDKWHTIIPCIGLAVGVVICAFLIWDGLRSVVTHKYCPVLEEDFLAGFNGKVWSKEVEVGGFGNGEFQQTTNTDENVFVRDGVLHIKPTLQDAALIENDTVIDLRGKGCTGTKFEECVTVTNTTNGTIVNPVKSARINTKLSASIRFGRVEVVAKLPAGDWIWPAIWLLPKDNKYGDWPRSGEIDIAETRGNNWTYPQGGNNVISSALHFGPNAKNDGWWRNNVKRRTLHTTYSAGFNTFGIEASLAIWNEKYIFTYVNTRLLQVMFTQFNQPFWSYGKFPLSDSNGTRLINPWANTGSNISPFDQDFYLILDVAVGGTDGWFADGKAGKPWIDASLRAKRDFWQSRDDWYHTWREQGWMEVKSVKMWQQEGYNGCDSSNAL</sequence>
<dbReference type="AlphaFoldDB" id="A0A6G1JHH1"/>
<protein>
    <submittedName>
        <fullName evidence="3">Glycoside hydrolase family 16 protein</fullName>
    </submittedName>
</protein>
<dbReference type="PROSITE" id="PS51762">
    <property type="entry name" value="GH16_2"/>
    <property type="match status" value="1"/>
</dbReference>
<keyword evidence="1" id="KW-1133">Transmembrane helix</keyword>
<feature type="transmembrane region" description="Helical" evidence="1">
    <location>
        <begin position="35"/>
        <end position="56"/>
    </location>
</feature>
<dbReference type="Pfam" id="PF00722">
    <property type="entry name" value="Glyco_hydro_16"/>
    <property type="match status" value="1"/>
</dbReference>
<dbReference type="Proteomes" id="UP000799291">
    <property type="component" value="Unassembled WGS sequence"/>
</dbReference>
<evidence type="ECO:0000313" key="3">
    <source>
        <dbReference type="EMBL" id="KAF2689593.1"/>
    </source>
</evidence>
<dbReference type="PANTHER" id="PTHR10963:SF62">
    <property type="entry name" value="GLUCAN 1,3-BETA-GLUCOSIDASE"/>
    <property type="match status" value="1"/>
</dbReference>
<dbReference type="EMBL" id="MU005572">
    <property type="protein sequence ID" value="KAF2689593.1"/>
    <property type="molecule type" value="Genomic_DNA"/>
</dbReference>
<evidence type="ECO:0000256" key="1">
    <source>
        <dbReference type="SAM" id="Phobius"/>
    </source>
</evidence>
<dbReference type="InterPro" id="IPR050546">
    <property type="entry name" value="Glycosyl_Hydrlase_16"/>
</dbReference>
<proteinExistence type="predicted"/>
<gene>
    <name evidence="3" type="ORF">K458DRAFT_358484</name>
</gene>
<reference evidence="3" key="1">
    <citation type="journal article" date="2020" name="Stud. Mycol.">
        <title>101 Dothideomycetes genomes: a test case for predicting lifestyles and emergence of pathogens.</title>
        <authorList>
            <person name="Haridas S."/>
            <person name="Albert R."/>
            <person name="Binder M."/>
            <person name="Bloem J."/>
            <person name="Labutti K."/>
            <person name="Salamov A."/>
            <person name="Andreopoulos B."/>
            <person name="Baker S."/>
            <person name="Barry K."/>
            <person name="Bills G."/>
            <person name="Bluhm B."/>
            <person name="Cannon C."/>
            <person name="Castanera R."/>
            <person name="Culley D."/>
            <person name="Daum C."/>
            <person name="Ezra D."/>
            <person name="Gonzalez J."/>
            <person name="Henrissat B."/>
            <person name="Kuo A."/>
            <person name="Liang C."/>
            <person name="Lipzen A."/>
            <person name="Lutzoni F."/>
            <person name="Magnuson J."/>
            <person name="Mondo S."/>
            <person name="Nolan M."/>
            <person name="Ohm R."/>
            <person name="Pangilinan J."/>
            <person name="Park H.-J."/>
            <person name="Ramirez L."/>
            <person name="Alfaro M."/>
            <person name="Sun H."/>
            <person name="Tritt A."/>
            <person name="Yoshinaga Y."/>
            <person name="Zwiers L.-H."/>
            <person name="Turgeon B."/>
            <person name="Goodwin S."/>
            <person name="Spatafora J."/>
            <person name="Crous P."/>
            <person name="Grigoriev I."/>
        </authorList>
    </citation>
    <scope>NUCLEOTIDE SEQUENCE</scope>
    <source>
        <strain evidence="3">CBS 122367</strain>
    </source>
</reference>
<keyword evidence="4" id="KW-1185">Reference proteome</keyword>
<organism evidence="3 4">
    <name type="scientific">Lentithecium fluviatile CBS 122367</name>
    <dbReference type="NCBI Taxonomy" id="1168545"/>
    <lineage>
        <taxon>Eukaryota</taxon>
        <taxon>Fungi</taxon>
        <taxon>Dikarya</taxon>
        <taxon>Ascomycota</taxon>
        <taxon>Pezizomycotina</taxon>
        <taxon>Dothideomycetes</taxon>
        <taxon>Pleosporomycetidae</taxon>
        <taxon>Pleosporales</taxon>
        <taxon>Massarineae</taxon>
        <taxon>Lentitheciaceae</taxon>
        <taxon>Lentithecium</taxon>
    </lineage>
</organism>
<keyword evidence="1" id="KW-0812">Transmembrane</keyword>
<dbReference type="PANTHER" id="PTHR10963">
    <property type="entry name" value="GLYCOSYL HYDROLASE-RELATED"/>
    <property type="match status" value="1"/>
</dbReference>
<evidence type="ECO:0000313" key="4">
    <source>
        <dbReference type="Proteomes" id="UP000799291"/>
    </source>
</evidence>
<accession>A0A6G1JHH1</accession>
<dbReference type="InterPro" id="IPR000757">
    <property type="entry name" value="Beta-glucanase-like"/>
</dbReference>
<dbReference type="GO" id="GO:0005975">
    <property type="term" value="P:carbohydrate metabolic process"/>
    <property type="evidence" value="ECO:0007669"/>
    <property type="project" value="InterPro"/>
</dbReference>
<dbReference type="SUPFAM" id="SSF49899">
    <property type="entry name" value="Concanavalin A-like lectins/glucanases"/>
    <property type="match status" value="1"/>
</dbReference>
<keyword evidence="3" id="KW-0378">Hydrolase</keyword>
<dbReference type="Gene3D" id="2.60.120.200">
    <property type="match status" value="1"/>
</dbReference>
<dbReference type="GO" id="GO:0004553">
    <property type="term" value="F:hydrolase activity, hydrolyzing O-glycosyl compounds"/>
    <property type="evidence" value="ECO:0007669"/>
    <property type="project" value="InterPro"/>
</dbReference>
<keyword evidence="1" id="KW-0472">Membrane</keyword>
<feature type="domain" description="GH16" evidence="2">
    <location>
        <begin position="32"/>
        <end position="404"/>
    </location>
</feature>
<evidence type="ECO:0000259" key="2">
    <source>
        <dbReference type="PROSITE" id="PS51762"/>
    </source>
</evidence>